<sequence>MTALIPSVSHSFASPIQVIASDGRRYFVKRLEACPNDEARASLAIEFIVSGVGGLIGAPVCPTSLIRIPEELAEWPLNGGVLKAGLAHASLALEHVEERRQALSLRERDDNRRRHVGIYALYDWCFGDDAQWLYDRDDDYSIYSFDHGVYFPPNSGCWRPALLEQSVDVPNELPDGSDGVSLEAVEEIAGALEKISRGALADILCGVPASWPVNDRELEALGWFLERRAPAVAGRVRMLLERRSEVI</sequence>
<name>A0A8J3T3D2_9ACTN</name>
<evidence type="ECO:0000313" key="2">
    <source>
        <dbReference type="Proteomes" id="UP000634476"/>
    </source>
</evidence>
<dbReference type="Proteomes" id="UP000634476">
    <property type="component" value="Unassembled WGS sequence"/>
</dbReference>
<organism evidence="1 2">
    <name type="scientific">Planobispora takensis</name>
    <dbReference type="NCBI Taxonomy" id="1367882"/>
    <lineage>
        <taxon>Bacteria</taxon>
        <taxon>Bacillati</taxon>
        <taxon>Actinomycetota</taxon>
        <taxon>Actinomycetes</taxon>
        <taxon>Streptosporangiales</taxon>
        <taxon>Streptosporangiaceae</taxon>
        <taxon>Planobispora</taxon>
    </lineage>
</organism>
<accession>A0A8J3T3D2</accession>
<dbReference type="EMBL" id="BOOK01000039">
    <property type="protein sequence ID" value="GII03513.1"/>
    <property type="molecule type" value="Genomic_DNA"/>
</dbReference>
<reference evidence="1" key="1">
    <citation type="submission" date="2021-01" db="EMBL/GenBank/DDBJ databases">
        <title>Whole genome shotgun sequence of Planobispora takensis NBRC 109077.</title>
        <authorList>
            <person name="Komaki H."/>
            <person name="Tamura T."/>
        </authorList>
    </citation>
    <scope>NUCLEOTIDE SEQUENCE</scope>
    <source>
        <strain evidence="1">NBRC 109077</strain>
    </source>
</reference>
<gene>
    <name evidence="1" type="ORF">Pta02_55210</name>
</gene>
<keyword evidence="2" id="KW-1185">Reference proteome</keyword>
<protein>
    <submittedName>
        <fullName evidence="1">Uncharacterized protein</fullName>
    </submittedName>
</protein>
<evidence type="ECO:0000313" key="1">
    <source>
        <dbReference type="EMBL" id="GII03513.1"/>
    </source>
</evidence>
<comment type="caution">
    <text evidence="1">The sequence shown here is derived from an EMBL/GenBank/DDBJ whole genome shotgun (WGS) entry which is preliminary data.</text>
</comment>
<proteinExistence type="predicted"/>
<dbReference type="AlphaFoldDB" id="A0A8J3T3D2"/>